<evidence type="ECO:0008006" key="4">
    <source>
        <dbReference type="Google" id="ProtNLM"/>
    </source>
</evidence>
<accession>A0A232EX41</accession>
<keyword evidence="3" id="KW-1185">Reference proteome</keyword>
<dbReference type="Proteomes" id="UP000215335">
    <property type="component" value="Unassembled WGS sequence"/>
</dbReference>
<dbReference type="AlphaFoldDB" id="A0A232EX41"/>
<organism evidence="2 3">
    <name type="scientific">Trichomalopsis sarcophagae</name>
    <dbReference type="NCBI Taxonomy" id="543379"/>
    <lineage>
        <taxon>Eukaryota</taxon>
        <taxon>Metazoa</taxon>
        <taxon>Ecdysozoa</taxon>
        <taxon>Arthropoda</taxon>
        <taxon>Hexapoda</taxon>
        <taxon>Insecta</taxon>
        <taxon>Pterygota</taxon>
        <taxon>Neoptera</taxon>
        <taxon>Endopterygota</taxon>
        <taxon>Hymenoptera</taxon>
        <taxon>Apocrita</taxon>
        <taxon>Proctotrupomorpha</taxon>
        <taxon>Chalcidoidea</taxon>
        <taxon>Pteromalidae</taxon>
        <taxon>Pteromalinae</taxon>
        <taxon>Trichomalopsis</taxon>
    </lineage>
</organism>
<keyword evidence="1" id="KW-0732">Signal</keyword>
<evidence type="ECO:0000256" key="1">
    <source>
        <dbReference type="SAM" id="SignalP"/>
    </source>
</evidence>
<protein>
    <recommendedName>
        <fullName evidence="4">Secreted protein</fullName>
    </recommendedName>
</protein>
<sequence>MRFLLLVVADFLLSATHGSITPRKTKKKIIVAAALQSAQLKPRVDPQQSGQDKHEH</sequence>
<feature type="chain" id="PRO_5012963534" description="Secreted protein" evidence="1">
    <location>
        <begin position="19"/>
        <end position="56"/>
    </location>
</feature>
<name>A0A232EX41_9HYME</name>
<evidence type="ECO:0000313" key="2">
    <source>
        <dbReference type="EMBL" id="OXU22925.1"/>
    </source>
</evidence>
<feature type="signal peptide" evidence="1">
    <location>
        <begin position="1"/>
        <end position="18"/>
    </location>
</feature>
<reference evidence="2 3" key="1">
    <citation type="journal article" date="2017" name="Curr. Biol.">
        <title>The Evolution of Venom by Co-option of Single-Copy Genes.</title>
        <authorList>
            <person name="Martinson E.O."/>
            <person name="Mrinalini"/>
            <person name="Kelkar Y.D."/>
            <person name="Chang C.H."/>
            <person name="Werren J.H."/>
        </authorList>
    </citation>
    <scope>NUCLEOTIDE SEQUENCE [LARGE SCALE GENOMIC DNA]</scope>
    <source>
        <strain evidence="2 3">Alberta</strain>
        <tissue evidence="2">Whole body</tissue>
    </source>
</reference>
<comment type="caution">
    <text evidence="2">The sequence shown here is derived from an EMBL/GenBank/DDBJ whole genome shotgun (WGS) entry which is preliminary data.</text>
</comment>
<evidence type="ECO:0000313" key="3">
    <source>
        <dbReference type="Proteomes" id="UP000215335"/>
    </source>
</evidence>
<dbReference type="EMBL" id="NNAY01001786">
    <property type="protein sequence ID" value="OXU22925.1"/>
    <property type="molecule type" value="Genomic_DNA"/>
</dbReference>
<proteinExistence type="predicted"/>
<gene>
    <name evidence="2" type="ORF">TSAR_013235</name>
</gene>